<dbReference type="InterPro" id="IPR050723">
    <property type="entry name" value="CFA/CMAS"/>
</dbReference>
<dbReference type="AlphaFoldDB" id="J4IAV4"/>
<dbReference type="SUPFAM" id="SSF53335">
    <property type="entry name" value="S-adenosyl-L-methionine-dependent methyltransferases"/>
    <property type="match status" value="1"/>
</dbReference>
<dbReference type="Pfam" id="PF02353">
    <property type="entry name" value="CMAS"/>
    <property type="match status" value="2"/>
</dbReference>
<evidence type="ECO:0000313" key="6">
    <source>
        <dbReference type="EMBL" id="CCM03566.1"/>
    </source>
</evidence>
<dbReference type="GO" id="GO:0008610">
    <property type="term" value="P:lipid biosynthetic process"/>
    <property type="evidence" value="ECO:0007669"/>
    <property type="project" value="InterPro"/>
</dbReference>
<dbReference type="EMBL" id="HE797117">
    <property type="protein sequence ID" value="CCM03566.1"/>
    <property type="molecule type" value="Genomic_DNA"/>
</dbReference>
<proteinExistence type="inferred from homology"/>
<dbReference type="Gene3D" id="3.40.50.150">
    <property type="entry name" value="Vaccinia Virus protein VP39"/>
    <property type="match status" value="1"/>
</dbReference>
<dbReference type="OrthoDB" id="8300214at2759"/>
<evidence type="ECO:0000256" key="5">
    <source>
        <dbReference type="ARBA" id="ARBA00023098"/>
    </source>
</evidence>
<evidence type="ECO:0000256" key="1">
    <source>
        <dbReference type="ARBA" id="ARBA00010815"/>
    </source>
</evidence>
<dbReference type="CDD" id="cd02440">
    <property type="entry name" value="AdoMet_MTases"/>
    <property type="match status" value="1"/>
</dbReference>
<evidence type="ECO:0008006" key="8">
    <source>
        <dbReference type="Google" id="ProtNLM"/>
    </source>
</evidence>
<gene>
    <name evidence="6" type="ORF">FIBRA_05702</name>
</gene>
<dbReference type="GO" id="GO:0008168">
    <property type="term" value="F:methyltransferase activity"/>
    <property type="evidence" value="ECO:0007669"/>
    <property type="project" value="UniProtKB-KW"/>
</dbReference>
<dbReference type="RefSeq" id="XP_012182849.1">
    <property type="nucleotide sequence ID" value="XM_012327459.1"/>
</dbReference>
<dbReference type="HOGENOM" id="CLU_026434_0_0_1"/>
<protein>
    <recommendedName>
        <fullName evidence="8">Cyclopropane-fatty-acyl-phospholipid synthase</fullName>
    </recommendedName>
</protein>
<dbReference type="PIRSF" id="PIRSF003085">
    <property type="entry name" value="CMAS"/>
    <property type="match status" value="1"/>
</dbReference>
<keyword evidence="7" id="KW-1185">Reference proteome</keyword>
<keyword evidence="2" id="KW-0489">Methyltransferase</keyword>
<dbReference type="InParanoid" id="J4IAV4"/>
<keyword evidence="3" id="KW-0808">Transferase</keyword>
<evidence type="ECO:0000256" key="4">
    <source>
        <dbReference type="ARBA" id="ARBA00022691"/>
    </source>
</evidence>
<dbReference type="GO" id="GO:0032259">
    <property type="term" value="P:methylation"/>
    <property type="evidence" value="ECO:0007669"/>
    <property type="project" value="UniProtKB-KW"/>
</dbReference>
<dbReference type="GeneID" id="24098477"/>
<evidence type="ECO:0000256" key="3">
    <source>
        <dbReference type="ARBA" id="ARBA00022679"/>
    </source>
</evidence>
<dbReference type="InterPro" id="IPR029063">
    <property type="entry name" value="SAM-dependent_MTases_sf"/>
</dbReference>
<dbReference type="InterPro" id="IPR003333">
    <property type="entry name" value="CMAS"/>
</dbReference>
<keyword evidence="4" id="KW-0949">S-adenosyl-L-methionine</keyword>
<dbReference type="PANTHER" id="PTHR43667:SF2">
    <property type="entry name" value="FATTY ACID C-METHYL TRANSFERASE"/>
    <property type="match status" value="1"/>
</dbReference>
<accession>J4IAV4</accession>
<reference evidence="6 7" key="1">
    <citation type="journal article" date="2012" name="Appl. Environ. Microbiol.">
        <title>Short-read sequencing for genomic analysis of the brown rot fungus Fibroporia radiculosa.</title>
        <authorList>
            <person name="Tang J.D."/>
            <person name="Perkins A.D."/>
            <person name="Sonstegard T.S."/>
            <person name="Schroeder S.G."/>
            <person name="Burgess S.C."/>
            <person name="Diehl S.V."/>
        </authorList>
    </citation>
    <scope>NUCLEOTIDE SEQUENCE [LARGE SCALE GENOMIC DNA]</scope>
    <source>
        <strain evidence="6 7">TFFH 294</strain>
    </source>
</reference>
<keyword evidence="5" id="KW-0443">Lipid metabolism</keyword>
<name>J4IAV4_9APHY</name>
<organism evidence="6 7">
    <name type="scientific">Fibroporia radiculosa</name>
    <dbReference type="NCBI Taxonomy" id="599839"/>
    <lineage>
        <taxon>Eukaryota</taxon>
        <taxon>Fungi</taxon>
        <taxon>Dikarya</taxon>
        <taxon>Basidiomycota</taxon>
        <taxon>Agaricomycotina</taxon>
        <taxon>Agaricomycetes</taxon>
        <taxon>Polyporales</taxon>
        <taxon>Fibroporiaceae</taxon>
        <taxon>Fibroporia</taxon>
    </lineage>
</organism>
<dbReference type="STRING" id="599839.J4IAV4"/>
<evidence type="ECO:0000256" key="2">
    <source>
        <dbReference type="ARBA" id="ARBA00022603"/>
    </source>
</evidence>
<dbReference type="PANTHER" id="PTHR43667">
    <property type="entry name" value="CYCLOPROPANE-FATTY-ACYL-PHOSPHOLIPID SYNTHASE"/>
    <property type="match status" value="1"/>
</dbReference>
<dbReference type="Proteomes" id="UP000006352">
    <property type="component" value="Unassembled WGS sequence"/>
</dbReference>
<sequence length="545" mass="61398">MVSFVCAALDVVHRTLLNPAADFVLGPVCRISKHAVISALNNISDGCLIIKTPELIYTWDCRAPDAYSQLLIAQLDVVNPAFWLRVATSGDLGFAEAYMYGEVKCEDLIDLFAVLLANRSCMTAIDSYLARLCRHPLLPLSNSLVRARYNASAHYDLGNGVFAAFLSRDMTYSCAIFSELDGDLEGHNIDNIQIVVEDQSMENDGLEFDQSMCDGSESDGADISARQTPVKDTQLSSVEDDQELHEAQIRKIKTIVQKADIREGHRVLEIGTGWGALAIWIVNNISGTTIDTLTLSEAQAAVARKRVEAEGLALSCECKDARVRVHIMDYRNMPAEWAGAFDRMVSVEMVEAVGIDFLETYWTQIDWALNEQTGVGCIQGITIPEARFDAYVKDEDFIRKWSTFFKRLNFPRADRLFLPSSHLRNFEPIVLLASFPSLERGTQGRLVVDSVENIGPHYARTLREWRKRFEGRFEDVIVPELKKEYPDVMGNNAKNAREEIDVFKRKWIYYFCYCEAGFASRSLGDHIVTFTREGNVEFGCQALRR</sequence>
<comment type="similarity">
    <text evidence="1">Belongs to the CFA/CMAS family.</text>
</comment>
<evidence type="ECO:0000313" key="7">
    <source>
        <dbReference type="Proteomes" id="UP000006352"/>
    </source>
</evidence>